<dbReference type="AlphaFoldDB" id="A0A7Y4JYI6"/>
<evidence type="ECO:0008006" key="4">
    <source>
        <dbReference type="Google" id="ProtNLM"/>
    </source>
</evidence>
<comment type="caution">
    <text evidence="2">The sequence shown here is derived from an EMBL/GenBank/DDBJ whole genome shotgun (WGS) entry which is preliminary data.</text>
</comment>
<dbReference type="Proteomes" id="UP000528460">
    <property type="component" value="Unassembled WGS sequence"/>
</dbReference>
<protein>
    <recommendedName>
        <fullName evidence="4">Tenascin-X</fullName>
    </recommendedName>
</protein>
<dbReference type="InterPro" id="IPR001673">
    <property type="entry name" value="S_mold_repeat"/>
</dbReference>
<feature type="signal peptide" evidence="1">
    <location>
        <begin position="1"/>
        <end position="25"/>
    </location>
</feature>
<name>A0A7Y4JYI6_9BACT</name>
<dbReference type="PANTHER" id="PTHR31797">
    <property type="entry name" value="EXTRACELLULAR MATRIX PROTEIN A-RELATED"/>
    <property type="match status" value="1"/>
</dbReference>
<proteinExistence type="predicted"/>
<accession>A0A7Y4JYI6</accession>
<gene>
    <name evidence="2" type="ORF">HNS30_31185</name>
</gene>
<organism evidence="2 3">
    <name type="scientific">Corallococcus exercitus</name>
    <dbReference type="NCBI Taxonomy" id="2316736"/>
    <lineage>
        <taxon>Bacteria</taxon>
        <taxon>Pseudomonadati</taxon>
        <taxon>Myxococcota</taxon>
        <taxon>Myxococcia</taxon>
        <taxon>Myxococcales</taxon>
        <taxon>Cystobacterineae</taxon>
        <taxon>Myxococcaceae</taxon>
        <taxon>Corallococcus</taxon>
    </lineage>
</organism>
<keyword evidence="1" id="KW-0732">Signal</keyword>
<evidence type="ECO:0000256" key="1">
    <source>
        <dbReference type="SAM" id="SignalP"/>
    </source>
</evidence>
<dbReference type="RefSeq" id="WP_171420687.1">
    <property type="nucleotide sequence ID" value="NZ_JABFJW010000335.1"/>
</dbReference>
<dbReference type="EMBL" id="JABFJW010000335">
    <property type="protein sequence ID" value="NOK13521.1"/>
    <property type="molecule type" value="Genomic_DNA"/>
</dbReference>
<feature type="chain" id="PRO_5031005693" description="Tenascin-X" evidence="1">
    <location>
        <begin position="26"/>
        <end position="777"/>
    </location>
</feature>
<evidence type="ECO:0000313" key="2">
    <source>
        <dbReference type="EMBL" id="NOK13521.1"/>
    </source>
</evidence>
<dbReference type="PANTHER" id="PTHR31797:SF6">
    <property type="entry name" value="CHITIN-BINDING TYPE-2 DOMAIN-CONTAINING PROTEIN"/>
    <property type="match status" value="1"/>
</dbReference>
<dbReference type="PROSITE" id="PS51257">
    <property type="entry name" value="PROKAR_LIPOPROTEIN"/>
    <property type="match status" value="1"/>
</dbReference>
<dbReference type="Gene3D" id="2.60.40.10">
    <property type="entry name" value="Immunoglobulins"/>
    <property type="match status" value="1"/>
</dbReference>
<dbReference type="InterPro" id="IPR013783">
    <property type="entry name" value="Ig-like_fold"/>
</dbReference>
<dbReference type="InterPro" id="IPR052846">
    <property type="entry name" value="ECM-enzyme_regulator"/>
</dbReference>
<reference evidence="2 3" key="1">
    <citation type="submission" date="2020-05" db="EMBL/GenBank/DDBJ databases">
        <authorList>
            <person name="Whitworth D."/>
        </authorList>
    </citation>
    <scope>NUCLEOTIDE SEQUENCE [LARGE SCALE GENOMIC DNA]</scope>
    <source>
        <strain evidence="2 3">CA046A</strain>
    </source>
</reference>
<dbReference type="Pfam" id="PF00526">
    <property type="entry name" value="Dicty_CTDC"/>
    <property type="match status" value="1"/>
</dbReference>
<sequence>MFRARARWWLLVLLVLVGGCRCGDAPGVGGATASFRPQEEVVDFGRVLEGTQVRRSLTLVATGRAGVTVEAVTDAPFFVVVSQVVVAGSGTGTVDILFSAGNTPVQGELVLTVGRTTAKVKLTGVGVRPLACVPTGECRDSRFDLESGQCIESPQADGASCIPGSRCQENGRCQAGVCVGQPRTCDDDNPCTVDSCSPTQGCVTASVACPAPLNPCKVGVCDRNAGCQEVDVADFSPCGAVSCKAAQVCFSGTCRTVKPPDGFVCAPATPCQDEGKCSAGECLRPDAGDLEPDFSAELGGAPVAEDGGPVLLVDDGTVYASVCGEDAGCWLAAYTEGGLLRYASPYEDGGARTLLAASDAGVVVLAPEALLEAYAPRGAGELRWRASLAISDAALDGGTPEGVPGTGAGRVALTKEGDVLTYVTWSGDAGTEPLRSRLVLLSADAGAPLALGPAEDGGGAARLAVDDTRGAYLYTPWDGRLAFTRWTPLEPSEDGGTSGVGFTSPVGPYSMDASGLGPVLATRQDDAHAARSALATWPGASTTGFGSTFGPAALEDGGVASLSLEPLGPGVPGGAPSLALASGRLLVGTRAFVDTDGGVLGALDWDAGSRTLSPLAEPVLMSPGGTVGHALALSCDHTDGTPCVDADLRTVLRSFSSDDGHFLSEVDVLPSPLLPGTFHEAALLEQGTVGVLADAALPNGQRQAWLEWIAFGNKVNQCALPGRVEVAGAVFSGDLLHVALRRDGVWRLESYPVGVRAEVHGWPQRNASPAGTRRAVP</sequence>
<evidence type="ECO:0000313" key="3">
    <source>
        <dbReference type="Proteomes" id="UP000528460"/>
    </source>
</evidence>